<dbReference type="InterPro" id="IPR000897">
    <property type="entry name" value="SRP54_GTPase_dom"/>
</dbReference>
<evidence type="ECO:0000256" key="10">
    <source>
        <dbReference type="ARBA" id="ARBA00023136"/>
    </source>
</evidence>
<dbReference type="Gene3D" id="3.40.50.300">
    <property type="entry name" value="P-loop containing nucleotide triphosphate hydrolases"/>
    <property type="match status" value="1"/>
</dbReference>
<keyword evidence="5" id="KW-1003">Cell membrane</keyword>
<dbReference type="RefSeq" id="WP_109677727.1">
    <property type="nucleotide sequence ID" value="NZ_CP086615.1"/>
</dbReference>
<evidence type="ECO:0000256" key="5">
    <source>
        <dbReference type="ARBA" id="ARBA00022475"/>
    </source>
</evidence>
<evidence type="ECO:0000259" key="16">
    <source>
        <dbReference type="SMART" id="SM00962"/>
    </source>
</evidence>
<sequence>MKIKRVFASDMRQAIRLVREEHGPDAVILSSRNVDGGVEVISAIDYDENAVQAAARQAPAATPTPAERAPAAERSRLSVTVGDDEDDGKPTLSFAEEPSPPPPGASEPAPAPAAANRIQWSQEPAMQAMREELRTLRSLFQSQLTLLEWQQMGQRSPVRAALLRRLHGLGLGPDVCRKLADHVREGDDPERAWNQAMTTLARHLPVTDDDIVERGGIVALVGPTGVGKTTTVAKLAARFALRHGKRDVALVTTDNFRIGGQDQLRSFARIVGVPVHTAGDAAELERVLADLADKRLVLIDTAGMSQRDLRLGEQLQTLKRVGREVRPYLVLSAGTQLTSLMDAVRSFRAVGPAACILSKTDEAGSLGGAITAVLRARLPVAYVAHGQRVPEDLRPARSDRLLADAQALVREQDSREDEESLAIALGATGGAGE</sequence>
<dbReference type="SUPFAM" id="SSF52540">
    <property type="entry name" value="P-loop containing nucleoside triphosphate hydrolases"/>
    <property type="match status" value="1"/>
</dbReference>
<dbReference type="CDD" id="cd17873">
    <property type="entry name" value="FlhF"/>
    <property type="match status" value="1"/>
</dbReference>
<dbReference type="InterPro" id="IPR003593">
    <property type="entry name" value="AAA+_ATPase"/>
</dbReference>
<evidence type="ECO:0000256" key="11">
    <source>
        <dbReference type="ARBA" id="ARBA00023225"/>
    </source>
</evidence>
<feature type="domain" description="SRP54-type proteins GTP-binding" evidence="16">
    <location>
        <begin position="215"/>
        <end position="407"/>
    </location>
</feature>
<evidence type="ECO:0000256" key="6">
    <source>
        <dbReference type="ARBA" id="ARBA00022741"/>
    </source>
</evidence>
<evidence type="ECO:0000256" key="1">
    <source>
        <dbReference type="ARBA" id="ARBA00004413"/>
    </source>
</evidence>
<keyword evidence="17" id="KW-0966">Cell projection</keyword>
<dbReference type="OrthoDB" id="9778554at2"/>
<evidence type="ECO:0000256" key="3">
    <source>
        <dbReference type="ARBA" id="ARBA00014919"/>
    </source>
</evidence>
<evidence type="ECO:0000313" key="18">
    <source>
        <dbReference type="Proteomes" id="UP000245474"/>
    </source>
</evidence>
<dbReference type="FunFam" id="3.40.50.300:FF:000695">
    <property type="entry name" value="Flagellar biosynthesis regulator FlhF"/>
    <property type="match status" value="1"/>
</dbReference>
<evidence type="ECO:0000259" key="15">
    <source>
        <dbReference type="SMART" id="SM00382"/>
    </source>
</evidence>
<feature type="compositionally biased region" description="Low complexity" evidence="14">
    <location>
        <begin position="55"/>
        <end position="69"/>
    </location>
</feature>
<accession>A0A2U2N3L4</accession>
<comment type="similarity">
    <text evidence="2">Belongs to the GTP-binding SRP family.</text>
</comment>
<evidence type="ECO:0000256" key="2">
    <source>
        <dbReference type="ARBA" id="ARBA00008531"/>
    </source>
</evidence>
<keyword evidence="17" id="KW-0969">Cilium</keyword>
<name>A0A2U2N3L4_9GAMM</name>
<dbReference type="Proteomes" id="UP000245474">
    <property type="component" value="Unassembled WGS sequence"/>
</dbReference>
<keyword evidence="4" id="KW-0813">Transport</keyword>
<proteinExistence type="inferred from homology"/>
<dbReference type="GO" id="GO:0006614">
    <property type="term" value="P:SRP-dependent cotranslational protein targeting to membrane"/>
    <property type="evidence" value="ECO:0007669"/>
    <property type="project" value="UniProtKB-UniRule"/>
</dbReference>
<dbReference type="Pfam" id="PF00448">
    <property type="entry name" value="SRP54"/>
    <property type="match status" value="1"/>
</dbReference>
<evidence type="ECO:0000256" key="8">
    <source>
        <dbReference type="ARBA" id="ARBA00022927"/>
    </source>
</evidence>
<comment type="subcellular location">
    <subcellularLocation>
        <location evidence="1">Cell membrane</location>
        <topology evidence="1">Peripheral membrane protein</topology>
        <orientation evidence="1">Cytoplasmic side</orientation>
    </subcellularLocation>
</comment>
<dbReference type="SMART" id="SM00962">
    <property type="entry name" value="SRP54"/>
    <property type="match status" value="1"/>
</dbReference>
<dbReference type="PANTHER" id="PTHR43134:SF3">
    <property type="entry name" value="FLAGELLAR BIOSYNTHESIS PROTEIN FLHF"/>
    <property type="match status" value="1"/>
</dbReference>
<comment type="caution">
    <text evidence="17">The sequence shown here is derived from an EMBL/GenBank/DDBJ whole genome shotgun (WGS) entry which is preliminary data.</text>
</comment>
<dbReference type="GO" id="GO:0003924">
    <property type="term" value="F:GTPase activity"/>
    <property type="evidence" value="ECO:0007669"/>
    <property type="project" value="UniProtKB-UniRule"/>
</dbReference>
<evidence type="ECO:0000256" key="12">
    <source>
        <dbReference type="ARBA" id="ARBA00025337"/>
    </source>
</evidence>
<dbReference type="GO" id="GO:0005047">
    <property type="term" value="F:signal recognition particle binding"/>
    <property type="evidence" value="ECO:0007669"/>
    <property type="project" value="TreeGrafter"/>
</dbReference>
<protein>
    <recommendedName>
        <fullName evidence="3 13">Flagellar biosynthesis protein FlhF</fullName>
    </recommendedName>
</protein>
<feature type="domain" description="AAA+ ATPase" evidence="15">
    <location>
        <begin position="214"/>
        <end position="384"/>
    </location>
</feature>
<evidence type="ECO:0000256" key="14">
    <source>
        <dbReference type="SAM" id="MobiDB-lite"/>
    </source>
</evidence>
<feature type="compositionally biased region" description="Pro residues" evidence="14">
    <location>
        <begin position="98"/>
        <end position="111"/>
    </location>
</feature>
<evidence type="ECO:0000256" key="4">
    <source>
        <dbReference type="ARBA" id="ARBA00022448"/>
    </source>
</evidence>
<dbReference type="GO" id="GO:0044781">
    <property type="term" value="P:bacterial-type flagellum organization"/>
    <property type="evidence" value="ECO:0007669"/>
    <property type="project" value="UniProtKB-UniRule"/>
</dbReference>
<reference evidence="17 18" key="1">
    <citation type="submission" date="2018-05" db="EMBL/GenBank/DDBJ databases">
        <title>Spiribacter halobius sp. nov., a moderately halophilic bacterium isolated from marine solar saltern.</title>
        <authorList>
            <person name="Zheng W.-S."/>
            <person name="Lu D.-C."/>
            <person name="Du Z.-J."/>
        </authorList>
    </citation>
    <scope>NUCLEOTIDE SEQUENCE [LARGE SCALE GENOMIC DNA]</scope>
    <source>
        <strain evidence="17 18">E85</strain>
    </source>
</reference>
<dbReference type="PANTHER" id="PTHR43134">
    <property type="entry name" value="SIGNAL RECOGNITION PARTICLE RECEPTOR SUBUNIT ALPHA"/>
    <property type="match status" value="1"/>
</dbReference>
<feature type="region of interest" description="Disordered" evidence="14">
    <location>
        <begin position="55"/>
        <end position="115"/>
    </location>
</feature>
<dbReference type="InterPro" id="IPR027417">
    <property type="entry name" value="P-loop_NTPase"/>
</dbReference>
<keyword evidence="7" id="KW-1005">Bacterial flagellum biogenesis</keyword>
<dbReference type="AlphaFoldDB" id="A0A2U2N3L4"/>
<comment type="function">
    <text evidence="12">Necessary for flagellar biosynthesis. May be involved in translocation of the flagellum.</text>
</comment>
<evidence type="ECO:0000256" key="9">
    <source>
        <dbReference type="ARBA" id="ARBA00023134"/>
    </source>
</evidence>
<keyword evidence="10" id="KW-0472">Membrane</keyword>
<dbReference type="InterPro" id="IPR047040">
    <property type="entry name" value="FlhF__GTPase_dom"/>
</dbReference>
<keyword evidence="11" id="KW-1006">Bacterial flagellum protein export</keyword>
<organism evidence="17 18">
    <name type="scientific">Sediminicurvatus halobius</name>
    <dbReference type="NCBI Taxonomy" id="2182432"/>
    <lineage>
        <taxon>Bacteria</taxon>
        <taxon>Pseudomonadati</taxon>
        <taxon>Pseudomonadota</taxon>
        <taxon>Gammaproteobacteria</taxon>
        <taxon>Chromatiales</taxon>
        <taxon>Ectothiorhodospiraceae</taxon>
        <taxon>Sediminicurvatus</taxon>
    </lineage>
</organism>
<keyword evidence="8" id="KW-0653">Protein transport</keyword>
<gene>
    <name evidence="17" type="primary">flhF</name>
    <name evidence="17" type="ORF">DEM34_07215</name>
</gene>
<dbReference type="EMBL" id="QFFI01000009">
    <property type="protein sequence ID" value="PWG63662.1"/>
    <property type="molecule type" value="Genomic_DNA"/>
</dbReference>
<keyword evidence="17" id="KW-0282">Flagellum</keyword>
<evidence type="ECO:0000313" key="17">
    <source>
        <dbReference type="EMBL" id="PWG63662.1"/>
    </source>
</evidence>
<dbReference type="InterPro" id="IPR020006">
    <property type="entry name" value="FlhF"/>
</dbReference>
<dbReference type="GO" id="GO:0005525">
    <property type="term" value="F:GTP binding"/>
    <property type="evidence" value="ECO:0007669"/>
    <property type="project" value="UniProtKB-UniRule"/>
</dbReference>
<keyword evidence="18" id="KW-1185">Reference proteome</keyword>
<dbReference type="SMART" id="SM00382">
    <property type="entry name" value="AAA"/>
    <property type="match status" value="1"/>
</dbReference>
<dbReference type="Gene3D" id="1.20.120.1380">
    <property type="entry name" value="Flagellar FlhF biosynthesis protein, N domain"/>
    <property type="match status" value="1"/>
</dbReference>
<dbReference type="NCBIfam" id="TIGR03499">
    <property type="entry name" value="FlhF"/>
    <property type="match status" value="1"/>
</dbReference>
<dbReference type="GO" id="GO:0005886">
    <property type="term" value="C:plasma membrane"/>
    <property type="evidence" value="ECO:0007669"/>
    <property type="project" value="UniProtKB-SubCell"/>
</dbReference>
<evidence type="ECO:0000256" key="13">
    <source>
        <dbReference type="NCBIfam" id="TIGR03499"/>
    </source>
</evidence>
<keyword evidence="6" id="KW-0547">Nucleotide-binding</keyword>
<keyword evidence="9" id="KW-0342">GTP-binding</keyword>
<evidence type="ECO:0000256" key="7">
    <source>
        <dbReference type="ARBA" id="ARBA00022795"/>
    </source>
</evidence>
<dbReference type="GO" id="GO:0015031">
    <property type="term" value="P:protein transport"/>
    <property type="evidence" value="ECO:0007669"/>
    <property type="project" value="UniProtKB-KW"/>
</dbReference>